<feature type="compositionally biased region" description="Basic residues" evidence="2">
    <location>
        <begin position="1"/>
        <end position="13"/>
    </location>
</feature>
<accession>A0A6C0DE69</accession>
<reference evidence="3" key="1">
    <citation type="journal article" date="2020" name="Nature">
        <title>Giant virus diversity and host interactions through global metagenomics.</title>
        <authorList>
            <person name="Schulz F."/>
            <person name="Roux S."/>
            <person name="Paez-Espino D."/>
            <person name="Jungbluth S."/>
            <person name="Walsh D.A."/>
            <person name="Denef V.J."/>
            <person name="McMahon K.D."/>
            <person name="Konstantinidis K.T."/>
            <person name="Eloe-Fadrosh E.A."/>
            <person name="Kyrpides N.C."/>
            <person name="Woyke T."/>
        </authorList>
    </citation>
    <scope>NUCLEOTIDE SEQUENCE</scope>
    <source>
        <strain evidence="3">GVMAG-M-3300023174-141</strain>
    </source>
</reference>
<proteinExistence type="predicted"/>
<organism evidence="3">
    <name type="scientific">viral metagenome</name>
    <dbReference type="NCBI Taxonomy" id="1070528"/>
    <lineage>
        <taxon>unclassified sequences</taxon>
        <taxon>metagenomes</taxon>
        <taxon>organismal metagenomes</taxon>
    </lineage>
</organism>
<name>A0A6C0DE69_9ZZZZ</name>
<evidence type="ECO:0000256" key="2">
    <source>
        <dbReference type="SAM" id="MobiDB-lite"/>
    </source>
</evidence>
<feature type="region of interest" description="Disordered" evidence="2">
    <location>
        <begin position="1"/>
        <end position="36"/>
    </location>
</feature>
<dbReference type="AlphaFoldDB" id="A0A6C0DE69"/>
<protein>
    <submittedName>
        <fullName evidence="3">Uncharacterized protein</fullName>
    </submittedName>
</protein>
<feature type="coiled-coil region" evidence="1">
    <location>
        <begin position="56"/>
        <end position="90"/>
    </location>
</feature>
<keyword evidence="1" id="KW-0175">Coiled coil</keyword>
<evidence type="ECO:0000256" key="1">
    <source>
        <dbReference type="SAM" id="Coils"/>
    </source>
</evidence>
<dbReference type="EMBL" id="MN739588">
    <property type="protein sequence ID" value="QHT14711.1"/>
    <property type="molecule type" value="Genomic_DNA"/>
</dbReference>
<evidence type="ECO:0000313" key="3">
    <source>
        <dbReference type="EMBL" id="QHT14711.1"/>
    </source>
</evidence>
<sequence length="150" mass="16446">MRRTRRSGGRPPKKSSAERINSAKRAIQRRRGTRVAHNAARTAAERMAIAEAAAVEAAHQQAIADAEAEAQRAADRAREAAERLESLRLSIPASALGVNPNASPFVSQIPRSKLSARAPSFVSRRVPVPNPINEMEEGLRRQERFAMSFL</sequence>